<dbReference type="Proteomes" id="UP000565441">
    <property type="component" value="Unassembled WGS sequence"/>
</dbReference>
<evidence type="ECO:0000259" key="2">
    <source>
        <dbReference type="Pfam" id="PF22936"/>
    </source>
</evidence>
<name>A0A8H5H2T5_9AGAR</name>
<evidence type="ECO:0000313" key="3">
    <source>
        <dbReference type="EMBL" id="KAF5375901.1"/>
    </source>
</evidence>
<evidence type="ECO:0000256" key="1">
    <source>
        <dbReference type="SAM" id="MobiDB-lite"/>
    </source>
</evidence>
<accession>A0A8H5H2T5</accession>
<organism evidence="3 4">
    <name type="scientific">Tricholomella constricta</name>
    <dbReference type="NCBI Taxonomy" id="117010"/>
    <lineage>
        <taxon>Eukaryota</taxon>
        <taxon>Fungi</taxon>
        <taxon>Dikarya</taxon>
        <taxon>Basidiomycota</taxon>
        <taxon>Agaricomycotina</taxon>
        <taxon>Agaricomycetes</taxon>
        <taxon>Agaricomycetidae</taxon>
        <taxon>Agaricales</taxon>
        <taxon>Tricholomatineae</taxon>
        <taxon>Lyophyllaceae</taxon>
        <taxon>Tricholomella</taxon>
    </lineage>
</organism>
<protein>
    <recommendedName>
        <fullName evidence="2">Retrovirus-related Pol polyprotein from transposon TNT 1-94-like beta-barrel domain-containing protein</fullName>
    </recommendedName>
</protein>
<dbReference type="InterPro" id="IPR054722">
    <property type="entry name" value="PolX-like_BBD"/>
</dbReference>
<feature type="domain" description="Retrovirus-related Pol polyprotein from transposon TNT 1-94-like beta-barrel" evidence="2">
    <location>
        <begin position="373"/>
        <end position="457"/>
    </location>
</feature>
<proteinExistence type="predicted"/>
<gene>
    <name evidence="3" type="ORF">D9615_008263</name>
</gene>
<dbReference type="EMBL" id="JAACJP010000031">
    <property type="protein sequence ID" value="KAF5375901.1"/>
    <property type="molecule type" value="Genomic_DNA"/>
</dbReference>
<comment type="caution">
    <text evidence="3">The sequence shown here is derived from an EMBL/GenBank/DDBJ whole genome shotgun (WGS) entry which is preliminary data.</text>
</comment>
<feature type="region of interest" description="Disordered" evidence="1">
    <location>
        <begin position="247"/>
        <end position="281"/>
    </location>
</feature>
<sequence length="534" mass="58819">MSVVMGPDKTFDISTSKVMLPKLESDRSNWSLYQERVLNALTSKKLRRHVTGTARKPEELTESSGNFFKRSSLAPLSDKELEAHEDEVDDWMQKQAQVLEVIYGTIDKSTFLQIKNEPTAADVWKMLVSIYANKGVMFETDLLTRLQTSRMVEGDDMHTHLSNLSTMRECLAETGTAVDDTHYAAYIRTSVSLIPAYQPMISTLTTNARNAGRKVTSTELRLHLIEESDNMKYQENINKSNQAMQAMLSAHSKPKGKGSSSKGKEKAKSGRHCNNYGKDGHTDDQCFSEGGGKAGEAPDWWVKKNSGKPKGKGKENPANSAARKAEGSDDENYAFLSISFDSPSDDDYPNVALVITSGHDHHAHTTSSLAGVIIDCGASSHFSPSRDKFLNYHEISPEPIRAADGRTFSAIGRGNLRVKLPMKDGEKSRSILLKKVYYAPQMAFTLISASCLDRAGCSLHIEGGECVIRGPKPEHRIIGRVPEIRGLYRADPSAVSPPPRLTASLASKGMSISELHHRLGHINHKDIGRQFASG</sequence>
<dbReference type="Pfam" id="PF22936">
    <property type="entry name" value="Pol_BBD"/>
    <property type="match status" value="1"/>
</dbReference>
<keyword evidence="4" id="KW-1185">Reference proteome</keyword>
<dbReference type="Pfam" id="PF14223">
    <property type="entry name" value="Retrotran_gag_2"/>
    <property type="match status" value="1"/>
</dbReference>
<dbReference type="OrthoDB" id="3251181at2759"/>
<dbReference type="AlphaFoldDB" id="A0A8H5H2T5"/>
<evidence type="ECO:0000313" key="4">
    <source>
        <dbReference type="Proteomes" id="UP000565441"/>
    </source>
</evidence>
<reference evidence="3 4" key="1">
    <citation type="journal article" date="2020" name="ISME J.">
        <title>Uncovering the hidden diversity of litter-decomposition mechanisms in mushroom-forming fungi.</title>
        <authorList>
            <person name="Floudas D."/>
            <person name="Bentzer J."/>
            <person name="Ahren D."/>
            <person name="Johansson T."/>
            <person name="Persson P."/>
            <person name="Tunlid A."/>
        </authorList>
    </citation>
    <scope>NUCLEOTIDE SEQUENCE [LARGE SCALE GENOMIC DNA]</scope>
    <source>
        <strain evidence="3 4">CBS 661.87</strain>
    </source>
</reference>
<dbReference type="PANTHER" id="PTHR47481">
    <property type="match status" value="1"/>
</dbReference>
<dbReference type="PANTHER" id="PTHR47481:SF22">
    <property type="entry name" value="RETROTRANSPOSON GAG DOMAIN-CONTAINING PROTEIN"/>
    <property type="match status" value="1"/>
</dbReference>
<feature type="region of interest" description="Disordered" evidence="1">
    <location>
        <begin position="297"/>
        <end position="327"/>
    </location>
</feature>